<dbReference type="PANTHER" id="PTHR11109:SF7">
    <property type="entry name" value="GTP CYCLOHYDROLASE 1"/>
    <property type="match status" value="1"/>
</dbReference>
<keyword evidence="5" id="KW-0547">Nucleotide-binding</keyword>
<dbReference type="Gene3D" id="1.10.286.10">
    <property type="match status" value="1"/>
</dbReference>
<evidence type="ECO:0000313" key="8">
    <source>
        <dbReference type="Proteomes" id="UP001612928"/>
    </source>
</evidence>
<dbReference type="Pfam" id="PF01227">
    <property type="entry name" value="GTP_cyclohydroI"/>
    <property type="match status" value="1"/>
</dbReference>
<dbReference type="InterPro" id="IPR043134">
    <property type="entry name" value="GTP-CH-I_N"/>
</dbReference>
<dbReference type="NCBIfam" id="NF006826">
    <property type="entry name" value="PRK09347.1-3"/>
    <property type="match status" value="1"/>
</dbReference>
<evidence type="ECO:0000259" key="6">
    <source>
        <dbReference type="Pfam" id="PF01227"/>
    </source>
</evidence>
<comment type="pathway">
    <text evidence="2 5">Cofactor biosynthesis; 7,8-dihydroneopterin triphosphate biosynthesis; 7,8-dihydroneopterin triphosphate from GTP: step 1/1.</text>
</comment>
<feature type="binding site" evidence="5">
    <location>
        <position position="169"/>
    </location>
    <ligand>
        <name>Zn(2+)</name>
        <dbReference type="ChEBI" id="CHEBI:29105"/>
    </ligand>
</feature>
<evidence type="ECO:0000256" key="3">
    <source>
        <dbReference type="ARBA" id="ARBA00022563"/>
    </source>
</evidence>
<feature type="domain" description="GTP cyclohydrolase I" evidence="6">
    <location>
        <begin position="33"/>
        <end position="204"/>
    </location>
</feature>
<organism evidence="7 8">
    <name type="scientific">Nonomuraea indica</name>
    <dbReference type="NCBI Taxonomy" id="1581193"/>
    <lineage>
        <taxon>Bacteria</taxon>
        <taxon>Bacillati</taxon>
        <taxon>Actinomycetota</taxon>
        <taxon>Actinomycetes</taxon>
        <taxon>Streptosporangiales</taxon>
        <taxon>Streptosporangiaceae</taxon>
        <taxon>Nonomuraea</taxon>
    </lineage>
</organism>
<dbReference type="Proteomes" id="UP001612928">
    <property type="component" value="Unassembled WGS sequence"/>
</dbReference>
<keyword evidence="8" id="KW-1185">Reference proteome</keyword>
<gene>
    <name evidence="5 7" type="primary">folE</name>
    <name evidence="7" type="ORF">ACIBP5_15805</name>
</gene>
<dbReference type="InterPro" id="IPR043133">
    <property type="entry name" value="GTP-CH-I_C/QueF"/>
</dbReference>
<feature type="binding site" evidence="5">
    <location>
        <position position="101"/>
    </location>
    <ligand>
        <name>Zn(2+)</name>
        <dbReference type="ChEBI" id="CHEBI:29105"/>
    </ligand>
</feature>
<dbReference type="EMBL" id="JBITMB010000003">
    <property type="protein sequence ID" value="MFI7441422.1"/>
    <property type="molecule type" value="Genomic_DNA"/>
</dbReference>
<protein>
    <recommendedName>
        <fullName evidence="5">GTP cyclohydrolase 1</fullName>
        <ecNumber evidence="5">3.5.4.16</ecNumber>
    </recommendedName>
    <alternativeName>
        <fullName evidence="5">GTP cyclohydrolase I</fullName>
        <shortName evidence="5">GTP-CH-I</shortName>
    </alternativeName>
</protein>
<keyword evidence="4 5" id="KW-0378">Hydrolase</keyword>
<dbReference type="NCBIfam" id="TIGR00063">
    <property type="entry name" value="folE"/>
    <property type="match status" value="1"/>
</dbReference>
<dbReference type="GO" id="GO:0003934">
    <property type="term" value="F:GTP cyclohydrolase I activity"/>
    <property type="evidence" value="ECO:0007669"/>
    <property type="project" value="UniProtKB-EC"/>
</dbReference>
<dbReference type="InterPro" id="IPR001474">
    <property type="entry name" value="GTP_CycHdrlase_I"/>
</dbReference>
<comment type="catalytic activity">
    <reaction evidence="1 5">
        <text>GTP + H2O = 7,8-dihydroneopterin 3'-triphosphate + formate + H(+)</text>
        <dbReference type="Rhea" id="RHEA:17473"/>
        <dbReference type="ChEBI" id="CHEBI:15377"/>
        <dbReference type="ChEBI" id="CHEBI:15378"/>
        <dbReference type="ChEBI" id="CHEBI:15740"/>
        <dbReference type="ChEBI" id="CHEBI:37565"/>
        <dbReference type="ChEBI" id="CHEBI:58462"/>
        <dbReference type="EC" id="3.5.4.16"/>
    </reaction>
</comment>
<evidence type="ECO:0000256" key="1">
    <source>
        <dbReference type="ARBA" id="ARBA00001052"/>
    </source>
</evidence>
<evidence type="ECO:0000313" key="7">
    <source>
        <dbReference type="EMBL" id="MFI7441422.1"/>
    </source>
</evidence>
<dbReference type="PANTHER" id="PTHR11109">
    <property type="entry name" value="GTP CYCLOHYDROLASE I"/>
    <property type="match status" value="1"/>
</dbReference>
<evidence type="ECO:0000256" key="2">
    <source>
        <dbReference type="ARBA" id="ARBA00005080"/>
    </source>
</evidence>
<reference evidence="7 8" key="1">
    <citation type="submission" date="2024-10" db="EMBL/GenBank/DDBJ databases">
        <title>The Natural Products Discovery Center: Release of the First 8490 Sequenced Strains for Exploring Actinobacteria Biosynthetic Diversity.</title>
        <authorList>
            <person name="Kalkreuter E."/>
            <person name="Kautsar S.A."/>
            <person name="Yang D."/>
            <person name="Bader C.D."/>
            <person name="Teijaro C.N."/>
            <person name="Fluegel L."/>
            <person name="Davis C.M."/>
            <person name="Simpson J.R."/>
            <person name="Lauterbach L."/>
            <person name="Steele A.D."/>
            <person name="Gui C."/>
            <person name="Meng S."/>
            <person name="Li G."/>
            <person name="Viehrig K."/>
            <person name="Ye F."/>
            <person name="Su P."/>
            <person name="Kiefer A.F."/>
            <person name="Nichols A."/>
            <person name="Cepeda A.J."/>
            <person name="Yan W."/>
            <person name="Fan B."/>
            <person name="Jiang Y."/>
            <person name="Adhikari A."/>
            <person name="Zheng C.-J."/>
            <person name="Schuster L."/>
            <person name="Cowan T.M."/>
            <person name="Smanski M.J."/>
            <person name="Chevrette M.G."/>
            <person name="De Carvalho L.P.S."/>
            <person name="Shen B."/>
        </authorList>
    </citation>
    <scope>NUCLEOTIDE SEQUENCE [LARGE SCALE GENOMIC DNA]</scope>
    <source>
        <strain evidence="7 8">NPDC049503</strain>
    </source>
</reference>
<dbReference type="HAMAP" id="MF_00223">
    <property type="entry name" value="FolE"/>
    <property type="match status" value="1"/>
</dbReference>
<accession>A0ABW8A3T1</accession>
<evidence type="ECO:0000256" key="5">
    <source>
        <dbReference type="HAMAP-Rule" id="MF_00223"/>
    </source>
</evidence>
<name>A0ABW8A3T1_9ACTN</name>
<keyword evidence="5" id="KW-0862">Zinc</keyword>
<dbReference type="EC" id="3.5.4.16" evidence="5"/>
<sequence length="214" mass="23190">MTLLTWDDSDTAEAAVLGRTAGQAPVIDLPAAQQAVADLLVALGRDPRSAHLRDTPRRVAGAYAELLTPAPFAMTTFPNDENYDELVLVTRIAFSSLCEHHLLPFSGVAHVGYLPGERIVGLSKLARVVRHFAGDMQVQERLTVQIADFLDESLRPRGVGVILDAEHLCMSLRGVQAVGARTVTSRLLGTLRDDPRSRQEFMALTTAASRAHGD</sequence>
<keyword evidence="5" id="KW-0479">Metal-binding</keyword>
<keyword evidence="5" id="KW-0342">GTP-binding</keyword>
<dbReference type="RefSeq" id="WP_397021294.1">
    <property type="nucleotide sequence ID" value="NZ_JBITMB010000003.1"/>
</dbReference>
<feature type="binding site" evidence="5">
    <location>
        <position position="98"/>
    </location>
    <ligand>
        <name>Zn(2+)</name>
        <dbReference type="ChEBI" id="CHEBI:29105"/>
    </ligand>
</feature>
<comment type="caution">
    <text evidence="7">The sequence shown here is derived from an EMBL/GenBank/DDBJ whole genome shotgun (WGS) entry which is preliminary data.</text>
</comment>
<dbReference type="Gene3D" id="3.30.1130.10">
    <property type="match status" value="1"/>
</dbReference>
<comment type="similarity">
    <text evidence="5">Belongs to the GTP cyclohydrolase I family.</text>
</comment>
<evidence type="ECO:0000256" key="4">
    <source>
        <dbReference type="ARBA" id="ARBA00022801"/>
    </source>
</evidence>
<comment type="subunit">
    <text evidence="5">Homopolymer.</text>
</comment>
<dbReference type="InterPro" id="IPR020602">
    <property type="entry name" value="GTP_CycHdrlase_I_dom"/>
</dbReference>
<dbReference type="NCBIfam" id="NF006825">
    <property type="entry name" value="PRK09347.1-2"/>
    <property type="match status" value="1"/>
</dbReference>
<dbReference type="SUPFAM" id="SSF55620">
    <property type="entry name" value="Tetrahydrobiopterin biosynthesis enzymes-like"/>
    <property type="match status" value="1"/>
</dbReference>
<proteinExistence type="inferred from homology"/>
<keyword evidence="3 5" id="KW-0554">One-carbon metabolism</keyword>